<sequence>MEKASDSIEKIRQQFDYAPYPRKPLDYYPTDIQLLYIHSLVTPYYMRSQKVPETEGKVILDAGCGSGYKSLALAVANPGATIVGIDLSENSVNLAKQRLHYHGFTNTEFHVLAIEDLPKLGKEFDYINADEVLYLLPNIASGLQAMKSVLKPEGIIRTNLHSSLQRKNYFTAQKVFKMMGLMDENPGELEIDVVRETMKALKEDVFLKARTWRPEHEQEEEWFLMNYLFQGDTGYTVQEMFAALRAAELEFINMVRWPHWELTDLFQEPDNLPVFLGMNLPELSQEQRLHLFELLHPVHRLLDFWCAHPPAGNPPLPIADWTISDWEAALVHLHPVLKTPQVKQEMVDSVTNLKMLEIARFLPFVKQPTLFMDSTAVACLLPLFDGRQSMNSLLQRWLQVKPLDPVTLEPTPLNKAGETLQQMLITWEQLGLILLEPQSAKD</sequence>
<dbReference type="Proteomes" id="UP001576784">
    <property type="component" value="Unassembled WGS sequence"/>
</dbReference>
<dbReference type="RefSeq" id="WP_413267732.1">
    <property type="nucleotide sequence ID" value="NZ_JBHFNR010000279.1"/>
</dbReference>
<evidence type="ECO:0000313" key="2">
    <source>
        <dbReference type="EMBL" id="MFB2898130.1"/>
    </source>
</evidence>
<dbReference type="EC" id="2.1.1.-" evidence="2"/>
<evidence type="ECO:0000313" key="3">
    <source>
        <dbReference type="Proteomes" id="UP001576784"/>
    </source>
</evidence>
<comment type="caution">
    <text evidence="2">The sequence shown here is derived from an EMBL/GenBank/DDBJ whole genome shotgun (WGS) entry which is preliminary data.</text>
</comment>
<dbReference type="Pfam" id="PF13847">
    <property type="entry name" value="Methyltransf_31"/>
    <property type="match status" value="1"/>
</dbReference>
<reference evidence="2 3" key="1">
    <citation type="submission" date="2024-09" db="EMBL/GenBank/DDBJ databases">
        <title>Floridaenema gen nov. (Aerosakkonemataceae, Aerosakkonematales ord. nov., Cyanobacteria) from benthic tropical and subtropical fresh waters, with the description of four new species.</title>
        <authorList>
            <person name="Moretto J.A."/>
            <person name="Berthold D.E."/>
            <person name="Lefler F.W."/>
            <person name="Huang I.-S."/>
            <person name="Laughinghouse H. IV."/>
        </authorList>
    </citation>
    <scope>NUCLEOTIDE SEQUENCE [LARGE SCALE GENOMIC DNA]</scope>
    <source>
        <strain evidence="2 3">BLCC-F50</strain>
    </source>
</reference>
<dbReference type="InterPro" id="IPR029063">
    <property type="entry name" value="SAM-dependent_MTases_sf"/>
</dbReference>
<feature type="domain" description="Methyltransferase" evidence="1">
    <location>
        <begin position="54"/>
        <end position="171"/>
    </location>
</feature>
<keyword evidence="3" id="KW-1185">Reference proteome</keyword>
<dbReference type="CDD" id="cd02440">
    <property type="entry name" value="AdoMet_MTases"/>
    <property type="match status" value="1"/>
</dbReference>
<organism evidence="2 3">
    <name type="scientific">Floridaenema flaviceps BLCC-F50</name>
    <dbReference type="NCBI Taxonomy" id="3153642"/>
    <lineage>
        <taxon>Bacteria</taxon>
        <taxon>Bacillati</taxon>
        <taxon>Cyanobacteriota</taxon>
        <taxon>Cyanophyceae</taxon>
        <taxon>Oscillatoriophycideae</taxon>
        <taxon>Aerosakkonematales</taxon>
        <taxon>Aerosakkonemataceae</taxon>
        <taxon>Floridanema</taxon>
        <taxon>Floridanema flaviceps</taxon>
    </lineage>
</organism>
<dbReference type="GO" id="GO:0008168">
    <property type="term" value="F:methyltransferase activity"/>
    <property type="evidence" value="ECO:0007669"/>
    <property type="project" value="UniProtKB-KW"/>
</dbReference>
<accession>A0ABV4Y319</accession>
<dbReference type="Gene3D" id="3.40.50.150">
    <property type="entry name" value="Vaccinia Virus protein VP39"/>
    <property type="match status" value="1"/>
</dbReference>
<dbReference type="InterPro" id="IPR025714">
    <property type="entry name" value="Methyltranfer_dom"/>
</dbReference>
<dbReference type="GO" id="GO:0032259">
    <property type="term" value="P:methylation"/>
    <property type="evidence" value="ECO:0007669"/>
    <property type="project" value="UniProtKB-KW"/>
</dbReference>
<dbReference type="EMBL" id="JBHFNR010000279">
    <property type="protein sequence ID" value="MFB2898130.1"/>
    <property type="molecule type" value="Genomic_DNA"/>
</dbReference>
<name>A0ABV4Y319_9CYAN</name>
<evidence type="ECO:0000259" key="1">
    <source>
        <dbReference type="Pfam" id="PF13847"/>
    </source>
</evidence>
<keyword evidence="2" id="KW-0808">Transferase</keyword>
<keyword evidence="2" id="KW-0489">Methyltransferase</keyword>
<dbReference type="PANTHER" id="PTHR43464:SF91">
    <property type="entry name" value="SLL0487 PROTEIN"/>
    <property type="match status" value="1"/>
</dbReference>
<dbReference type="PANTHER" id="PTHR43464">
    <property type="entry name" value="METHYLTRANSFERASE"/>
    <property type="match status" value="1"/>
</dbReference>
<gene>
    <name evidence="2" type="ORF">ACE1CI_34880</name>
</gene>
<dbReference type="SUPFAM" id="SSF53335">
    <property type="entry name" value="S-adenosyl-L-methionine-dependent methyltransferases"/>
    <property type="match status" value="1"/>
</dbReference>
<protein>
    <submittedName>
        <fullName evidence="2">Class I SAM-dependent methyltransferase</fullName>
        <ecNumber evidence="2">2.1.1.-</ecNumber>
    </submittedName>
</protein>
<proteinExistence type="predicted"/>